<name>A0A2V1GNT4_9GAMM</name>
<feature type="modified residue" description="N6-(pyridoxal phosphate)lysine" evidence="9 10">
    <location>
        <position position="249"/>
    </location>
</feature>
<dbReference type="GO" id="GO:0008710">
    <property type="term" value="F:8-amino-7-oxononanoate synthase activity"/>
    <property type="evidence" value="ECO:0007669"/>
    <property type="project" value="UniProtKB-UniRule"/>
</dbReference>
<dbReference type="InterPro" id="IPR015422">
    <property type="entry name" value="PyrdxlP-dep_Trfase_small"/>
</dbReference>
<feature type="binding site" evidence="9">
    <location>
        <position position="142"/>
    </location>
    <ligand>
        <name>substrate</name>
    </ligand>
</feature>
<dbReference type="Gene3D" id="3.90.1150.10">
    <property type="entry name" value="Aspartate Aminotransferase, domain 1"/>
    <property type="match status" value="1"/>
</dbReference>
<proteinExistence type="inferred from homology"/>
<dbReference type="EC" id="2.3.1.47" evidence="9"/>
<feature type="binding site" evidence="9">
    <location>
        <begin position="117"/>
        <end position="118"/>
    </location>
    <ligand>
        <name>pyridoxal 5'-phosphate</name>
        <dbReference type="ChEBI" id="CHEBI:597326"/>
    </ligand>
</feature>
<sequence>MADTLNSTATDWQQQLQQQLSDRRDANLYRRRITVDGPQGRLLHVEGKQYLSFCNNDYLGLANHPKIKAAAAQAIETDGFGGGASHLVCGHNHWHHLAEQKLAQLTGRDRVLLFSTGYMANLGAINALVGRGDFIFQDKLNHASLIDGALLSQAKFQRYRHNDLPHLERLLEKTPDTGRKLIVSDGVFSMDGDLPRLPELAKLAQQHNAILMVDDAHGFGTIGATGGGIAEQCNLNQQQLPVLVGTLGKAFGCFGAFVAGSETVIETLIQQARSYIYTTSMPPSTAAAIAQSVDLVMEQSWRRDKLQQLIARFRSGAQQLGLQLMDSNTPIQPILLGDEATAIAASEKLKAAGLWVTAIRPPTVPKGTSRLRITFSADHSEADIDRLLSALEKI</sequence>
<evidence type="ECO:0000256" key="7">
    <source>
        <dbReference type="ARBA" id="ARBA00022898"/>
    </source>
</evidence>
<evidence type="ECO:0000256" key="4">
    <source>
        <dbReference type="ARBA" id="ARBA00011738"/>
    </source>
</evidence>
<dbReference type="Gene3D" id="3.40.640.10">
    <property type="entry name" value="Type I PLP-dependent aspartate aminotransferase-like (Major domain)"/>
    <property type="match status" value="1"/>
</dbReference>
<gene>
    <name evidence="9 12" type="primary">bioF</name>
    <name evidence="12" type="ORF">DC094_20950</name>
</gene>
<keyword evidence="6 9" id="KW-0093">Biotin biosynthesis</keyword>
<accession>A0A2V1GNT4</accession>
<evidence type="ECO:0000256" key="9">
    <source>
        <dbReference type="HAMAP-Rule" id="MF_01693"/>
    </source>
</evidence>
<evidence type="ECO:0000256" key="1">
    <source>
        <dbReference type="ARBA" id="ARBA00001933"/>
    </source>
</evidence>
<evidence type="ECO:0000256" key="5">
    <source>
        <dbReference type="ARBA" id="ARBA00022679"/>
    </source>
</evidence>
<evidence type="ECO:0000256" key="6">
    <source>
        <dbReference type="ARBA" id="ARBA00022756"/>
    </source>
</evidence>
<dbReference type="InterPro" id="IPR015424">
    <property type="entry name" value="PyrdxlP-dep_Trfase"/>
</dbReference>
<dbReference type="InterPro" id="IPR015421">
    <property type="entry name" value="PyrdxlP-dep_Trfase_major"/>
</dbReference>
<feature type="binding site" evidence="9">
    <location>
        <position position="363"/>
    </location>
    <ligand>
        <name>substrate</name>
    </ligand>
</feature>
<keyword evidence="7 9" id="KW-0663">Pyridoxal phosphate</keyword>
<dbReference type="UniPathway" id="UPA00078"/>
<feature type="domain" description="Aminotransferase class I/classII large" evidence="11">
    <location>
        <begin position="49"/>
        <end position="391"/>
    </location>
</feature>
<dbReference type="OrthoDB" id="9807157at2"/>
<evidence type="ECO:0000256" key="10">
    <source>
        <dbReference type="PIRSR" id="PIRSR604723-51"/>
    </source>
</evidence>
<dbReference type="InterPro" id="IPR022834">
    <property type="entry name" value="AONS_Proteobacteria"/>
</dbReference>
<dbReference type="PROSITE" id="PS00599">
    <property type="entry name" value="AA_TRANSFER_CLASS_2"/>
    <property type="match status" value="1"/>
</dbReference>
<evidence type="ECO:0000256" key="2">
    <source>
        <dbReference type="ARBA" id="ARBA00004746"/>
    </source>
</evidence>
<dbReference type="AlphaFoldDB" id="A0A2V1GNT4"/>
<feature type="binding site" evidence="9">
    <location>
        <position position="246"/>
    </location>
    <ligand>
        <name>pyridoxal 5'-phosphate</name>
        <dbReference type="ChEBI" id="CHEBI:597326"/>
    </ligand>
</feature>
<dbReference type="GO" id="GO:0009102">
    <property type="term" value="P:biotin biosynthetic process"/>
    <property type="evidence" value="ECO:0007669"/>
    <property type="project" value="UniProtKB-UniRule"/>
</dbReference>
<dbReference type="EMBL" id="QDDL01000015">
    <property type="protein sequence ID" value="PVZ63553.1"/>
    <property type="molecule type" value="Genomic_DNA"/>
</dbReference>
<comment type="function">
    <text evidence="9">Catalyzes the decarboxylative condensation of pimeloyl-[acyl-carrier protein] and L-alanine to produce 8-amino-7-oxononanoate (AON), [acyl-carrier protein], and carbon dioxide.</text>
</comment>
<evidence type="ECO:0000259" key="11">
    <source>
        <dbReference type="Pfam" id="PF00155"/>
    </source>
</evidence>
<organism evidence="12 13">
    <name type="scientific">Pelagibaculum spongiae</name>
    <dbReference type="NCBI Taxonomy" id="2080658"/>
    <lineage>
        <taxon>Bacteria</taxon>
        <taxon>Pseudomonadati</taxon>
        <taxon>Pseudomonadota</taxon>
        <taxon>Gammaproteobacteria</taxon>
        <taxon>Oceanospirillales</taxon>
        <taxon>Pelagibaculum</taxon>
    </lineage>
</organism>
<comment type="cofactor">
    <cofactor evidence="1 9 10">
        <name>pyridoxal 5'-phosphate</name>
        <dbReference type="ChEBI" id="CHEBI:597326"/>
    </cofactor>
</comment>
<dbReference type="Proteomes" id="UP000244906">
    <property type="component" value="Unassembled WGS sequence"/>
</dbReference>
<dbReference type="GO" id="GO:0030170">
    <property type="term" value="F:pyridoxal phosphate binding"/>
    <property type="evidence" value="ECO:0007669"/>
    <property type="project" value="UniProtKB-UniRule"/>
</dbReference>
<feature type="binding site" evidence="9">
    <location>
        <position position="189"/>
    </location>
    <ligand>
        <name>pyridoxal 5'-phosphate</name>
        <dbReference type="ChEBI" id="CHEBI:597326"/>
    </ligand>
</feature>
<comment type="pathway">
    <text evidence="2 9">Cofactor biosynthesis; biotin biosynthesis.</text>
</comment>
<dbReference type="PANTHER" id="PTHR13693:SF100">
    <property type="entry name" value="8-AMINO-7-OXONONANOATE SYNTHASE"/>
    <property type="match status" value="1"/>
</dbReference>
<dbReference type="InterPro" id="IPR001917">
    <property type="entry name" value="Aminotrans_II_pyridoxalP_BS"/>
</dbReference>
<comment type="caution">
    <text evidence="12">The sequence shown here is derived from an EMBL/GenBank/DDBJ whole genome shotgun (WGS) entry which is preliminary data.</text>
</comment>
<feature type="binding site" evidence="9">
    <location>
        <position position="217"/>
    </location>
    <ligand>
        <name>pyridoxal 5'-phosphate</name>
        <dbReference type="ChEBI" id="CHEBI:597326"/>
    </ligand>
</feature>
<protein>
    <recommendedName>
        <fullName evidence="9">8-amino-7-oxononanoate synthase</fullName>
        <shortName evidence="9">AONS</shortName>
        <ecNumber evidence="9">2.3.1.47</ecNumber>
    </recommendedName>
    <alternativeName>
        <fullName evidence="9">7-keto-8-amino-pelargonic acid synthase</fullName>
        <shortName evidence="9">7-KAP synthase</shortName>
        <shortName evidence="9">KAPA synthase</shortName>
    </alternativeName>
    <alternativeName>
        <fullName evidence="9">8-amino-7-ketopelargonate synthase</fullName>
    </alternativeName>
</protein>
<dbReference type="NCBIfam" id="TIGR00858">
    <property type="entry name" value="bioF"/>
    <property type="match status" value="1"/>
</dbReference>
<reference evidence="12 13" key="1">
    <citation type="submission" date="2018-04" db="EMBL/GenBank/DDBJ databases">
        <title>Thalassorhabdus spongiae gen. nov., sp. nov., isolated from a marine sponge in South-West Iceland.</title>
        <authorList>
            <person name="Knobloch S."/>
            <person name="Daussin A."/>
            <person name="Johannsson R."/>
            <person name="Marteinsson V.T."/>
        </authorList>
    </citation>
    <scope>NUCLEOTIDE SEQUENCE [LARGE SCALE GENOMIC DNA]</scope>
    <source>
        <strain evidence="12 13">Hp12</strain>
    </source>
</reference>
<keyword evidence="5 9" id="KW-0808">Transferase</keyword>
<feature type="binding site" evidence="9">
    <location>
        <position position="30"/>
    </location>
    <ligand>
        <name>substrate</name>
    </ligand>
</feature>
<dbReference type="InterPro" id="IPR050087">
    <property type="entry name" value="AON_synthase_class-II"/>
</dbReference>
<comment type="subunit">
    <text evidence="4 9">Homodimer.</text>
</comment>
<comment type="catalytic activity">
    <reaction evidence="8 9">
        <text>6-carboxyhexanoyl-[ACP] + L-alanine + H(+) = (8S)-8-amino-7-oxononanoate + holo-[ACP] + CO2</text>
        <dbReference type="Rhea" id="RHEA:42288"/>
        <dbReference type="Rhea" id="RHEA-COMP:9685"/>
        <dbReference type="Rhea" id="RHEA-COMP:9955"/>
        <dbReference type="ChEBI" id="CHEBI:15378"/>
        <dbReference type="ChEBI" id="CHEBI:16526"/>
        <dbReference type="ChEBI" id="CHEBI:57972"/>
        <dbReference type="ChEBI" id="CHEBI:64479"/>
        <dbReference type="ChEBI" id="CHEBI:78846"/>
        <dbReference type="ChEBI" id="CHEBI:149468"/>
        <dbReference type="EC" id="2.3.1.47"/>
    </reaction>
</comment>
<dbReference type="InterPro" id="IPR004839">
    <property type="entry name" value="Aminotransferase_I/II_large"/>
</dbReference>
<dbReference type="Pfam" id="PF00155">
    <property type="entry name" value="Aminotran_1_2"/>
    <property type="match status" value="1"/>
</dbReference>
<evidence type="ECO:0000256" key="3">
    <source>
        <dbReference type="ARBA" id="ARBA00010008"/>
    </source>
</evidence>
<dbReference type="SUPFAM" id="SSF53383">
    <property type="entry name" value="PLP-dependent transferases"/>
    <property type="match status" value="1"/>
</dbReference>
<keyword evidence="13" id="KW-1185">Reference proteome</keyword>
<dbReference type="InterPro" id="IPR004723">
    <property type="entry name" value="AONS_Archaea/Proteobacteria"/>
</dbReference>
<evidence type="ECO:0000256" key="8">
    <source>
        <dbReference type="ARBA" id="ARBA00047715"/>
    </source>
</evidence>
<dbReference type="HAMAP" id="MF_01693">
    <property type="entry name" value="BioF_aminotrans_2"/>
    <property type="match status" value="1"/>
</dbReference>
<evidence type="ECO:0000313" key="13">
    <source>
        <dbReference type="Proteomes" id="UP000244906"/>
    </source>
</evidence>
<comment type="similarity">
    <text evidence="3 9">Belongs to the class-II pyridoxal-phosphate-dependent aminotransferase family. BioF subfamily.</text>
</comment>
<dbReference type="PANTHER" id="PTHR13693">
    <property type="entry name" value="CLASS II AMINOTRANSFERASE/8-AMINO-7-OXONONANOATE SYNTHASE"/>
    <property type="match status" value="1"/>
</dbReference>
<dbReference type="CDD" id="cd06454">
    <property type="entry name" value="KBL_like"/>
    <property type="match status" value="1"/>
</dbReference>
<evidence type="ECO:0000313" key="12">
    <source>
        <dbReference type="EMBL" id="PVZ63553.1"/>
    </source>
</evidence>